<dbReference type="Proteomes" id="UP000635726">
    <property type="component" value="Unassembled WGS sequence"/>
</dbReference>
<evidence type="ECO:0000256" key="1">
    <source>
        <dbReference type="ARBA" id="ARBA00022448"/>
    </source>
</evidence>
<dbReference type="GO" id="GO:0046872">
    <property type="term" value="F:metal ion binding"/>
    <property type="evidence" value="ECO:0007669"/>
    <property type="project" value="UniProtKB-KW"/>
</dbReference>
<protein>
    <recommendedName>
        <fullName evidence="8">Globin</fullName>
    </recommendedName>
</protein>
<comment type="caution">
    <text evidence="6">The sequence shown here is derived from an EMBL/GenBank/DDBJ whole genome shotgun (WGS) entry which is preliminary data.</text>
</comment>
<keyword evidence="2" id="KW-0349">Heme</keyword>
<dbReference type="GO" id="GO:0005344">
    <property type="term" value="F:oxygen carrier activity"/>
    <property type="evidence" value="ECO:0007669"/>
    <property type="project" value="InterPro"/>
</dbReference>
<evidence type="ECO:0000256" key="5">
    <source>
        <dbReference type="ARBA" id="ARBA00034496"/>
    </source>
</evidence>
<dbReference type="Gene3D" id="1.10.490.10">
    <property type="entry name" value="Globins"/>
    <property type="match status" value="1"/>
</dbReference>
<dbReference type="InterPro" id="IPR009050">
    <property type="entry name" value="Globin-like_sf"/>
</dbReference>
<organism evidence="6 7">
    <name type="scientific">Deinococcus aquiradiocola</name>
    <dbReference type="NCBI Taxonomy" id="393059"/>
    <lineage>
        <taxon>Bacteria</taxon>
        <taxon>Thermotogati</taxon>
        <taxon>Deinococcota</taxon>
        <taxon>Deinococci</taxon>
        <taxon>Deinococcales</taxon>
        <taxon>Deinococcaceae</taxon>
        <taxon>Deinococcus</taxon>
    </lineage>
</organism>
<comment type="similarity">
    <text evidence="5">Belongs to the truncated hemoglobin family. Group II subfamily.</text>
</comment>
<keyword evidence="3" id="KW-0479">Metal-binding</keyword>
<accession>A0A917PK35</accession>
<dbReference type="GO" id="GO:0019825">
    <property type="term" value="F:oxygen binding"/>
    <property type="evidence" value="ECO:0007669"/>
    <property type="project" value="InterPro"/>
</dbReference>
<keyword evidence="7" id="KW-1185">Reference proteome</keyword>
<dbReference type="PANTHER" id="PTHR47366">
    <property type="entry name" value="TWO-ON-TWO HEMOGLOBIN-3"/>
    <property type="match status" value="1"/>
</dbReference>
<name>A0A917PK35_9DEIO</name>
<evidence type="ECO:0000256" key="2">
    <source>
        <dbReference type="ARBA" id="ARBA00022617"/>
    </source>
</evidence>
<evidence type="ECO:0000256" key="4">
    <source>
        <dbReference type="ARBA" id="ARBA00023004"/>
    </source>
</evidence>
<proteinExistence type="inferred from homology"/>
<dbReference type="RefSeq" id="WP_188963785.1">
    <property type="nucleotide sequence ID" value="NZ_BMOE01000009.1"/>
</dbReference>
<dbReference type="AlphaFoldDB" id="A0A917PK35"/>
<reference evidence="6" key="1">
    <citation type="journal article" date="2014" name="Int. J. Syst. Evol. Microbiol.">
        <title>Complete genome sequence of Corynebacterium casei LMG S-19264T (=DSM 44701T), isolated from a smear-ripened cheese.</title>
        <authorList>
            <consortium name="US DOE Joint Genome Institute (JGI-PGF)"/>
            <person name="Walter F."/>
            <person name="Albersmeier A."/>
            <person name="Kalinowski J."/>
            <person name="Ruckert C."/>
        </authorList>
    </citation>
    <scope>NUCLEOTIDE SEQUENCE</scope>
    <source>
        <strain evidence="6">JCM 14371</strain>
    </source>
</reference>
<evidence type="ECO:0000313" key="7">
    <source>
        <dbReference type="Proteomes" id="UP000635726"/>
    </source>
</evidence>
<dbReference type="SUPFAM" id="SSF46458">
    <property type="entry name" value="Globin-like"/>
    <property type="match status" value="1"/>
</dbReference>
<dbReference type="PANTHER" id="PTHR47366:SF1">
    <property type="entry name" value="TWO-ON-TWO HEMOGLOBIN-3"/>
    <property type="match status" value="1"/>
</dbReference>
<dbReference type="InterPro" id="IPR012292">
    <property type="entry name" value="Globin/Proto"/>
</dbReference>
<dbReference type="EMBL" id="BMOE01000009">
    <property type="protein sequence ID" value="GGJ81365.1"/>
    <property type="molecule type" value="Genomic_DNA"/>
</dbReference>
<gene>
    <name evidence="6" type="ORF">GCM10008939_26750</name>
</gene>
<evidence type="ECO:0000256" key="3">
    <source>
        <dbReference type="ARBA" id="ARBA00022723"/>
    </source>
</evidence>
<dbReference type="GO" id="GO:0020037">
    <property type="term" value="F:heme binding"/>
    <property type="evidence" value="ECO:0007669"/>
    <property type="project" value="InterPro"/>
</dbReference>
<evidence type="ECO:0008006" key="8">
    <source>
        <dbReference type="Google" id="ProtNLM"/>
    </source>
</evidence>
<dbReference type="Pfam" id="PF01152">
    <property type="entry name" value="Bac_globin"/>
    <property type="match status" value="1"/>
</dbReference>
<keyword evidence="4" id="KW-0408">Iron</keyword>
<keyword evidence="1" id="KW-0813">Transport</keyword>
<evidence type="ECO:0000313" key="6">
    <source>
        <dbReference type="EMBL" id="GGJ81365.1"/>
    </source>
</evidence>
<dbReference type="InterPro" id="IPR001486">
    <property type="entry name" value="Hemoglobin_trunc"/>
</dbReference>
<dbReference type="InterPro" id="IPR044203">
    <property type="entry name" value="GlbO/GLB3-like"/>
</dbReference>
<sequence>MTNPLSPDLRGTLYDRIGPATLRDLLERFYARVAQDPLIADLFPGSRDPALWSVTLDKQFAFMSGFLGGPPLYHRQYGNPMLRARHLPFPITPDRARAWLACMQAALRDTPDLDQGTAAELHMSLTRVAMHMVNTETP</sequence>
<reference evidence="6" key="2">
    <citation type="submission" date="2020-09" db="EMBL/GenBank/DDBJ databases">
        <authorList>
            <person name="Sun Q."/>
            <person name="Ohkuma M."/>
        </authorList>
    </citation>
    <scope>NUCLEOTIDE SEQUENCE</scope>
    <source>
        <strain evidence="6">JCM 14371</strain>
    </source>
</reference>